<dbReference type="EMBL" id="SISF01000030">
    <property type="protein sequence ID" value="TBN12318.1"/>
    <property type="molecule type" value="Genomic_DNA"/>
</dbReference>
<reference evidence="1 2" key="1">
    <citation type="submission" date="2019-02" db="EMBL/GenBank/DDBJ databases">
        <title>Current taxonomic status of genus Agrobacterium and description of Agrobacterium cavarae sp. nov. isolated from maize roots.</title>
        <authorList>
            <person name="Flores-Felix J.D."/>
            <person name="Menendez E."/>
            <person name="Ramirez-Bahena M.H."/>
            <person name="Garcia-Fraile P."/>
            <person name="Velazquez E."/>
        </authorList>
    </citation>
    <scope>NUCLEOTIDE SEQUENCE [LARGE SCALE GENOMIC DNA]</scope>
    <source>
        <strain evidence="1 2">RZME10</strain>
    </source>
</reference>
<protein>
    <submittedName>
        <fullName evidence="1">DUF1488 domain-containing protein</fullName>
    </submittedName>
</protein>
<keyword evidence="2" id="KW-1185">Reference proteome</keyword>
<dbReference type="Proteomes" id="UP000294239">
    <property type="component" value="Unassembled WGS sequence"/>
</dbReference>
<sequence length="88" mass="10055">MGISFPNKARSFDDRKRCVRFTGYDGMFEIKFYLPTEVLAHGKSSRNVTEADYLMAFDALRPRILQAATSAYSKVRSSVITLDLAHFR</sequence>
<organism evidence="1 2">
    <name type="scientific">Agrobacterium cavarae</name>
    <dbReference type="NCBI Taxonomy" id="2528239"/>
    <lineage>
        <taxon>Bacteria</taxon>
        <taxon>Pseudomonadati</taxon>
        <taxon>Pseudomonadota</taxon>
        <taxon>Alphaproteobacteria</taxon>
        <taxon>Hyphomicrobiales</taxon>
        <taxon>Rhizobiaceae</taxon>
        <taxon>Rhizobium/Agrobacterium group</taxon>
        <taxon>Agrobacterium</taxon>
    </lineage>
</organism>
<dbReference type="SUPFAM" id="SSF160272">
    <property type="entry name" value="Shew3726-like"/>
    <property type="match status" value="1"/>
</dbReference>
<dbReference type="Pfam" id="PF07369">
    <property type="entry name" value="DUF1488"/>
    <property type="match status" value="1"/>
</dbReference>
<dbReference type="InterPro" id="IPR036692">
    <property type="entry name" value="Shew3726-like_sf"/>
</dbReference>
<comment type="caution">
    <text evidence="1">The sequence shown here is derived from an EMBL/GenBank/DDBJ whole genome shotgun (WGS) entry which is preliminary data.</text>
</comment>
<proteinExistence type="predicted"/>
<dbReference type="RefSeq" id="WP_130978253.1">
    <property type="nucleotide sequence ID" value="NZ_SISF01000030.1"/>
</dbReference>
<dbReference type="GeneID" id="301042091"/>
<evidence type="ECO:0000313" key="2">
    <source>
        <dbReference type="Proteomes" id="UP000294239"/>
    </source>
</evidence>
<evidence type="ECO:0000313" key="1">
    <source>
        <dbReference type="EMBL" id="TBN12318.1"/>
    </source>
</evidence>
<gene>
    <name evidence="1" type="ORF">EYC79_12950</name>
</gene>
<name>A0ABY1Y940_9HYPH</name>
<accession>A0ABY1Y940</accession>
<dbReference type="InterPro" id="IPR009962">
    <property type="entry name" value="DUF1488"/>
</dbReference>